<feature type="transmembrane region" description="Helical" evidence="1">
    <location>
        <begin position="420"/>
        <end position="438"/>
    </location>
</feature>
<dbReference type="SUPFAM" id="SSF51735">
    <property type="entry name" value="NAD(P)-binding Rossmann-fold domains"/>
    <property type="match status" value="1"/>
</dbReference>
<dbReference type="OrthoDB" id="7289984at2759"/>
<sequence length="487" mass="54173">MASFLVTGAEFVRQLAAKPESEVKLVLATSRAENERLKELTEQYAGRVVFVPLTVGDETSMRNAVPIVEATLKEKGLNGLDVLINNAGIVGWTHAKEMADLDEVFHVNVTGPHTMIQAFLPLLRKGNDKKVINISSSVGSIARQGFYKDLLQGYQSRPECVECRMVAGTERGGIYHSMSESRDCQNYRIAQDAPASHCAPLHYLRHSRLARADFFPRDGSVGFTSNNEDRSNIALSFKIDEASDSLVVCGTGRVPLSRPAELSPEQQQEEEYENDGRIRLETLLRVSAPAGDHDGVNMPWFDTADAILMFHFIHRDEALVNLHVLYALDGGTLEVWPGGDDWTRPLPLQNEHPLLSLTLDSSSNEHRVLAANTPPPPLSSSPSPTYPIRCTVFMVLAPLTIAGMGIYMSIVLVLYAVLNLFFRLFWVLAFSLLVYWLYKRRPPVDDFVHEVIDGVAGGFVRVRDWLGRSLSSREEQQDSHAELESKG</sequence>
<comment type="caution">
    <text evidence="2">The sequence shown here is derived from an EMBL/GenBank/DDBJ whole genome shotgun (WGS) entry which is preliminary data.</text>
</comment>
<keyword evidence="3" id="KW-1185">Reference proteome</keyword>
<dbReference type="GeneID" id="31003440"/>
<dbReference type="Gene3D" id="3.40.50.720">
    <property type="entry name" value="NAD(P)-binding Rossmann-like Domain"/>
    <property type="match status" value="1"/>
</dbReference>
<gene>
    <name evidence="2" type="ORF">UA08_03685</name>
</gene>
<dbReference type="Proteomes" id="UP000214365">
    <property type="component" value="Unassembled WGS sequence"/>
</dbReference>
<dbReference type="GO" id="GO:0016616">
    <property type="term" value="F:oxidoreductase activity, acting on the CH-OH group of donors, NAD or NADP as acceptor"/>
    <property type="evidence" value="ECO:0007669"/>
    <property type="project" value="TreeGrafter"/>
</dbReference>
<name>A0A225APJ4_TALAT</name>
<evidence type="ECO:0000256" key="1">
    <source>
        <dbReference type="SAM" id="Phobius"/>
    </source>
</evidence>
<proteinExistence type="predicted"/>
<keyword evidence="1" id="KW-0472">Membrane</keyword>
<dbReference type="EMBL" id="LFMY01000004">
    <property type="protein sequence ID" value="OKL61413.1"/>
    <property type="molecule type" value="Genomic_DNA"/>
</dbReference>
<keyword evidence="1" id="KW-1133">Transmembrane helix</keyword>
<dbReference type="RefSeq" id="XP_020121534.1">
    <property type="nucleotide sequence ID" value="XM_020266013.1"/>
</dbReference>
<organism evidence="2 3">
    <name type="scientific">Talaromyces atroroseus</name>
    <dbReference type="NCBI Taxonomy" id="1441469"/>
    <lineage>
        <taxon>Eukaryota</taxon>
        <taxon>Fungi</taxon>
        <taxon>Dikarya</taxon>
        <taxon>Ascomycota</taxon>
        <taxon>Pezizomycotina</taxon>
        <taxon>Eurotiomycetes</taxon>
        <taxon>Eurotiomycetidae</taxon>
        <taxon>Eurotiales</taxon>
        <taxon>Trichocomaceae</taxon>
        <taxon>Talaromyces</taxon>
        <taxon>Talaromyces sect. Trachyspermi</taxon>
    </lineage>
</organism>
<dbReference type="PANTHER" id="PTHR45458:SF1">
    <property type="entry name" value="SHORT CHAIN DEHYDROGENASE"/>
    <property type="match status" value="1"/>
</dbReference>
<dbReference type="InterPro" id="IPR002347">
    <property type="entry name" value="SDR_fam"/>
</dbReference>
<evidence type="ECO:0000313" key="3">
    <source>
        <dbReference type="Proteomes" id="UP000214365"/>
    </source>
</evidence>
<dbReference type="AlphaFoldDB" id="A0A225APJ4"/>
<dbReference type="InterPro" id="IPR036291">
    <property type="entry name" value="NAD(P)-bd_dom_sf"/>
</dbReference>
<protein>
    <submittedName>
        <fullName evidence="2">Uncharacterized protein</fullName>
    </submittedName>
</protein>
<reference evidence="2 3" key="1">
    <citation type="submission" date="2015-06" db="EMBL/GenBank/DDBJ databases">
        <title>Talaromyces atroroseus IBT 11181 draft genome.</title>
        <authorList>
            <person name="Rasmussen K.B."/>
            <person name="Rasmussen S."/>
            <person name="Petersen B."/>
            <person name="Sicheritz-Ponten T."/>
            <person name="Mortensen U.H."/>
            <person name="Thrane U."/>
        </authorList>
    </citation>
    <scope>NUCLEOTIDE SEQUENCE [LARGE SCALE GENOMIC DNA]</scope>
    <source>
        <strain evidence="2 3">IBT 11181</strain>
    </source>
</reference>
<dbReference type="PANTHER" id="PTHR45458">
    <property type="entry name" value="SHORT-CHAIN DEHYDROGENASE/REDUCTASE SDR"/>
    <property type="match status" value="1"/>
</dbReference>
<feature type="transmembrane region" description="Helical" evidence="1">
    <location>
        <begin position="392"/>
        <end position="415"/>
    </location>
</feature>
<dbReference type="STRING" id="1441469.A0A225APJ4"/>
<dbReference type="Pfam" id="PF00106">
    <property type="entry name" value="adh_short"/>
    <property type="match status" value="1"/>
</dbReference>
<keyword evidence="1" id="KW-0812">Transmembrane</keyword>
<evidence type="ECO:0000313" key="2">
    <source>
        <dbReference type="EMBL" id="OKL61413.1"/>
    </source>
</evidence>
<accession>A0A225APJ4</accession>
<dbReference type="InterPro" id="IPR052184">
    <property type="entry name" value="SDR_enzymes"/>
</dbReference>